<dbReference type="Proteomes" id="UP000834106">
    <property type="component" value="Chromosome 2"/>
</dbReference>
<evidence type="ECO:0000256" key="4">
    <source>
        <dbReference type="SAM" id="MobiDB-lite"/>
    </source>
</evidence>
<evidence type="ECO:0000256" key="2">
    <source>
        <dbReference type="ARBA" id="ARBA00023163"/>
    </source>
</evidence>
<feature type="compositionally biased region" description="Acidic residues" evidence="4">
    <location>
        <begin position="51"/>
        <end position="63"/>
    </location>
</feature>
<evidence type="ECO:0000313" key="5">
    <source>
        <dbReference type="EMBL" id="CAI9756423.1"/>
    </source>
</evidence>
<protein>
    <recommendedName>
        <fullName evidence="7">Homeodomain-like superfamily protein</fullName>
    </recommendedName>
</protein>
<organism evidence="5 6">
    <name type="scientific">Fraxinus pennsylvanica</name>
    <dbReference type="NCBI Taxonomy" id="56036"/>
    <lineage>
        <taxon>Eukaryota</taxon>
        <taxon>Viridiplantae</taxon>
        <taxon>Streptophyta</taxon>
        <taxon>Embryophyta</taxon>
        <taxon>Tracheophyta</taxon>
        <taxon>Spermatophyta</taxon>
        <taxon>Magnoliopsida</taxon>
        <taxon>eudicotyledons</taxon>
        <taxon>Gunneridae</taxon>
        <taxon>Pentapetalae</taxon>
        <taxon>asterids</taxon>
        <taxon>lamiids</taxon>
        <taxon>Lamiales</taxon>
        <taxon>Oleaceae</taxon>
        <taxon>Oleeae</taxon>
        <taxon>Fraxinus</taxon>
    </lineage>
</organism>
<feature type="region of interest" description="Disordered" evidence="4">
    <location>
        <begin position="35"/>
        <end position="85"/>
    </location>
</feature>
<reference evidence="5" key="1">
    <citation type="submission" date="2023-05" db="EMBL/GenBank/DDBJ databases">
        <authorList>
            <person name="Huff M."/>
        </authorList>
    </citation>
    <scope>NUCLEOTIDE SEQUENCE</scope>
</reference>
<proteinExistence type="predicted"/>
<feature type="region of interest" description="Disordered" evidence="4">
    <location>
        <begin position="1080"/>
        <end position="1099"/>
    </location>
</feature>
<sequence>MLDLPNQDMASSIPIQVFFKAGRFYCEIEKIKSEQLLQRENDEERNGQAADESEDEDEEEDVDFNPFLRETHSVEASSSLSSEVEGLDVDVADSGENTSAASLKNSEAKHANPVQNYPIGDTEYGEEIVMQTIVSSGEALAKKSDITSTVTERELALISQSDNGFPCDKKNESSSRADASNAADSGKLITDVDPEDAICMRTRARYSLASFTLDELETFLQETDDEDELQNVDDEREYRKFLAAVLQGVDDSQNLKGIENVDDEDEENDADFDLELEEALESDPDEIEERSNTRLNRRQKASLEHSKVSGQSNRPLRPLLPFSSVGSFPTYDGKHLLPNISPPYMPPVNNGLVNGFTPHQIGQLHCLIHEHVQLLIQIFSICVLEPAKGHIATELQKLILEMLQKRDEVLSWRRIPYPSFCFFFPYIHPSLPDELPKNLPPECNNEISDTCDVQQDRLSASNTALHSDTNSLSDGRYKVPPSEQVVCFQTQECTSWVPCISGLVLSILDVAPLRLVGNYINDVSSAARAYERCQIGVGFDTHFEREPLFPLCKFPSSSEPDGQGLILSSPASKKKPKKTMSATLIEKAKNQSVALVPKEIAKLAQRFCPLFNPALYPHKPPPAALTSRVLFTDSEDELLALGLMEYNSDWKAIQQRFLPCKSKHQIFIRQKNRVSSKAPENPIKAVRRIKNSPLTSEEIARIEMGLKKFKLDWISIWRFLVPYRDPSLLPRQWRIAFGTQKSYKSDAKKKAKRRLYESKRRASKPPVSIQHSSSEKEGGSTDNAIEEGNKADNCMDWEDEAYVHEAFLADWRPDNSNISSKCPTRVPSLEGSQVREEMDNSGGGDINTQSCTRSSSASRFSVSQVVLRPYRARRANNARLVKLAPDLPPLNLPPSVRIMSQSAFKCSQGGGSTKISCTDSGIGVTVAENTALQVVCATKSGVDSTVEPGHIRSVSMKNTISNQHQILESLKNKCSTEERGDPDLQMHPLLFQAPKDGALQYYPLNSSTSTFNSFSLFSGNQPQLNLGLFHNPRHIRDAVNFLSKSSKPLENKSSSSGMDFHPLLRRANDVDSDMLDAHSAAKLPSNADSRQKDGSLSASCSKLPCPSGKAIGLDLDIHLNFTSRNNKSIENRNMTENCIDKLVNAADSGSIESESAKDSSKQRDPTPEGISDKLDSGDHVLDTLRNERSEKIVDDMGEESLPEIVMEHEELSDSEDEFGENVEFEHEEMTDSEGGDTSDSGQFVDIPNEEVHQDITDADADSDDQNLLNTNGDPGGSICRRLDGGSTELGLAERRANIESSALHLNLNSWPPVSPIADPKKAKTMYNFGPFGENQVPASKRYVKLEISQTGAEKLSKDVQHQSMDSDNDPALRKPSKRVCRTDSSAGSEKGTSIVNIDRSVENPKNGTVDEFG</sequence>
<keyword evidence="1" id="KW-0805">Transcription regulation</keyword>
<feature type="compositionally biased region" description="Basic and acidic residues" evidence="4">
    <location>
        <begin position="744"/>
        <end position="760"/>
    </location>
</feature>
<name>A0AAD1YTR2_9LAMI</name>
<dbReference type="InterPro" id="IPR052435">
    <property type="entry name" value="YY1-Transcr_Regul"/>
</dbReference>
<keyword evidence="2" id="KW-0804">Transcription</keyword>
<feature type="region of interest" description="Disordered" evidence="4">
    <location>
        <begin position="819"/>
        <end position="855"/>
    </location>
</feature>
<feature type="compositionally biased region" description="Basic and acidic residues" evidence="4">
    <location>
        <begin position="35"/>
        <end position="46"/>
    </location>
</feature>
<feature type="compositionally biased region" description="Low complexity" evidence="4">
    <location>
        <begin position="74"/>
        <end position="84"/>
    </location>
</feature>
<feature type="region of interest" description="Disordered" evidence="4">
    <location>
        <begin position="744"/>
        <end position="788"/>
    </location>
</feature>
<dbReference type="EMBL" id="OU503037">
    <property type="protein sequence ID" value="CAI9756423.1"/>
    <property type="molecule type" value="Genomic_DNA"/>
</dbReference>
<dbReference type="GO" id="GO:0005634">
    <property type="term" value="C:nucleus"/>
    <property type="evidence" value="ECO:0007669"/>
    <property type="project" value="TreeGrafter"/>
</dbReference>
<dbReference type="PANTHER" id="PTHR16088">
    <property type="entry name" value="YY1 ASSOCIATED PROTEIN-RELATED"/>
    <property type="match status" value="1"/>
</dbReference>
<evidence type="ECO:0000313" key="6">
    <source>
        <dbReference type="Proteomes" id="UP000834106"/>
    </source>
</evidence>
<dbReference type="GO" id="GO:0006355">
    <property type="term" value="P:regulation of DNA-templated transcription"/>
    <property type="evidence" value="ECO:0007669"/>
    <property type="project" value="TreeGrafter"/>
</dbReference>
<evidence type="ECO:0008006" key="7">
    <source>
        <dbReference type="Google" id="ProtNLM"/>
    </source>
</evidence>
<accession>A0AAD1YTR2</accession>
<dbReference type="GO" id="GO:0003712">
    <property type="term" value="F:transcription coregulator activity"/>
    <property type="evidence" value="ECO:0007669"/>
    <property type="project" value="TreeGrafter"/>
</dbReference>
<feature type="compositionally biased region" description="Acidic residues" evidence="4">
    <location>
        <begin position="278"/>
        <end position="288"/>
    </location>
</feature>
<keyword evidence="3" id="KW-0539">Nucleus</keyword>
<feature type="compositionally biased region" description="Basic and acidic residues" evidence="4">
    <location>
        <begin position="1154"/>
        <end position="1179"/>
    </location>
</feature>
<keyword evidence="6" id="KW-1185">Reference proteome</keyword>
<evidence type="ECO:0000256" key="1">
    <source>
        <dbReference type="ARBA" id="ARBA00023015"/>
    </source>
</evidence>
<dbReference type="PANTHER" id="PTHR16088:SF3">
    <property type="entry name" value="GON-4-LIKE PROTEIN"/>
    <property type="match status" value="1"/>
</dbReference>
<feature type="compositionally biased region" description="Polar residues" evidence="4">
    <location>
        <begin position="1382"/>
        <end position="1395"/>
    </location>
</feature>
<feature type="region of interest" description="Disordered" evidence="4">
    <location>
        <begin position="1149"/>
        <end position="1179"/>
    </location>
</feature>
<feature type="region of interest" description="Disordered" evidence="4">
    <location>
        <begin position="1227"/>
        <end position="1284"/>
    </location>
</feature>
<feature type="region of interest" description="Disordered" evidence="4">
    <location>
        <begin position="161"/>
        <end position="184"/>
    </location>
</feature>
<feature type="region of interest" description="Disordered" evidence="4">
    <location>
        <begin position="278"/>
        <end position="315"/>
    </location>
</feature>
<evidence type="ECO:0000256" key="3">
    <source>
        <dbReference type="ARBA" id="ARBA00023242"/>
    </source>
</evidence>
<feature type="region of interest" description="Disordered" evidence="4">
    <location>
        <begin position="1352"/>
        <end position="1413"/>
    </location>
</feature>
<gene>
    <name evidence="5" type="ORF">FPE_LOCUS3853</name>
</gene>